<dbReference type="Proteomes" id="UP000220752">
    <property type="component" value="Unassembled WGS sequence"/>
</dbReference>
<dbReference type="AlphaFoldDB" id="A0A2A6Z822"/>
<proteinExistence type="predicted"/>
<organism evidence="1 2">
    <name type="scientific">Faecalibacterium langellae</name>
    <dbReference type="NCBI Taxonomy" id="3435293"/>
    <lineage>
        <taxon>Bacteria</taxon>
        <taxon>Bacillati</taxon>
        <taxon>Bacillota</taxon>
        <taxon>Clostridia</taxon>
        <taxon>Eubacteriales</taxon>
        <taxon>Oscillospiraceae</taxon>
        <taxon>Faecalibacterium</taxon>
    </lineage>
</organism>
<dbReference type="EMBL" id="NMTQ01000037">
    <property type="protein sequence ID" value="PDX57502.1"/>
    <property type="molecule type" value="Genomic_DNA"/>
</dbReference>
<accession>A0A2A6Z822</accession>
<keyword evidence="2" id="KW-1185">Reference proteome</keyword>
<evidence type="ECO:0000313" key="2">
    <source>
        <dbReference type="Proteomes" id="UP000220752"/>
    </source>
</evidence>
<protein>
    <submittedName>
        <fullName evidence="1">Uncharacterized protein</fullName>
    </submittedName>
</protein>
<name>A0A2A6Z822_9FIRM</name>
<sequence length="223" mass="25278">MTDKNNVEIKAGDIVEITGAYFKHDNALYFVEHIPGDPGWIGGDICLHMIGKSGKLSSAKYATAFWPLKAYVSNRVKAAQARIWNKEHAQIEVRTDIDQSFVAEWFRKAADDLSVTIEWNKLHFGEDCQDVKRELKTEAHLRAVAARLSSDVRSLRFIGTDDFNREVFVDELGTVWKYTEPGAMPRERHDKLYAASGNDRDGEPSLPMADMLDYQIINDGQEV</sequence>
<comment type="caution">
    <text evidence="1">The sequence shown here is derived from an EMBL/GenBank/DDBJ whole genome shotgun (WGS) entry which is preliminary data.</text>
</comment>
<evidence type="ECO:0000313" key="1">
    <source>
        <dbReference type="EMBL" id="PDX57502.1"/>
    </source>
</evidence>
<reference evidence="1 2" key="1">
    <citation type="journal article" date="2017" name="Front. Microbiol.">
        <title>New Insights into the Diversity of the Genus Faecalibacterium.</title>
        <authorList>
            <person name="Benevides L."/>
            <person name="Burman S."/>
            <person name="Martin R."/>
            <person name="Robert V."/>
            <person name="Thomas M."/>
            <person name="Miquel S."/>
            <person name="Chain F."/>
            <person name="Sokol H."/>
            <person name="Bermudez-Humaran L.G."/>
            <person name="Morrison M."/>
            <person name="Langella P."/>
            <person name="Azevedo V.A."/>
            <person name="Chatel J.M."/>
            <person name="Soares S."/>
        </authorList>
    </citation>
    <scope>NUCLEOTIDE SEQUENCE [LARGE SCALE GENOMIC DNA]</scope>
    <source>
        <strain evidence="2">CNCM I-4540</strain>
    </source>
</reference>
<gene>
    <name evidence="1" type="ORF">CGS46_13360</name>
</gene>